<evidence type="ECO:0008006" key="4">
    <source>
        <dbReference type="Google" id="ProtNLM"/>
    </source>
</evidence>
<evidence type="ECO:0000313" key="3">
    <source>
        <dbReference type="Proteomes" id="UP000017052"/>
    </source>
</evidence>
<keyword evidence="3" id="KW-1185">Reference proteome</keyword>
<dbReference type="Proteomes" id="UP000017052">
    <property type="component" value="Unassembled WGS sequence"/>
</dbReference>
<feature type="transmembrane region" description="Helical" evidence="1">
    <location>
        <begin position="214"/>
        <end position="236"/>
    </location>
</feature>
<name>U2PWN0_9ACTN</name>
<evidence type="ECO:0000313" key="2">
    <source>
        <dbReference type="EMBL" id="ERK54915.1"/>
    </source>
</evidence>
<keyword evidence="1" id="KW-0472">Membrane</keyword>
<reference evidence="2" key="1">
    <citation type="submission" date="2013-08" db="EMBL/GenBank/DDBJ databases">
        <authorList>
            <person name="Durkin A.S."/>
            <person name="Haft D.R."/>
            <person name="McCorrison J."/>
            <person name="Torralba M."/>
            <person name="Gillis M."/>
            <person name="Haft D.H."/>
            <person name="Methe B."/>
            <person name="Sutton G."/>
            <person name="Nelson K.E."/>
        </authorList>
    </citation>
    <scope>NUCLEOTIDE SEQUENCE [LARGE SCALE GENOMIC DNA]</scope>
    <source>
        <strain evidence="2">F0233</strain>
    </source>
</reference>
<dbReference type="InterPro" id="IPR041881">
    <property type="entry name" value="PqqD_sf"/>
</dbReference>
<organism evidence="2 3">
    <name type="scientific">Propionibacterium acidifaciens F0233</name>
    <dbReference type="NCBI Taxonomy" id="553198"/>
    <lineage>
        <taxon>Bacteria</taxon>
        <taxon>Bacillati</taxon>
        <taxon>Actinomycetota</taxon>
        <taxon>Actinomycetes</taxon>
        <taxon>Propionibacteriales</taxon>
        <taxon>Propionibacteriaceae</taxon>
        <taxon>Propionibacterium</taxon>
    </lineage>
</organism>
<dbReference type="Gene3D" id="1.10.10.1150">
    <property type="entry name" value="Coenzyme PQQ synthesis protein D (PqqD)"/>
    <property type="match status" value="1"/>
</dbReference>
<keyword evidence="1" id="KW-1133">Transmembrane helix</keyword>
<evidence type="ECO:0000256" key="1">
    <source>
        <dbReference type="SAM" id="Phobius"/>
    </source>
</evidence>
<protein>
    <recommendedName>
        <fullName evidence="4">PqqD family protein</fullName>
    </recommendedName>
</protein>
<dbReference type="EMBL" id="ACVN02000201">
    <property type="protein sequence ID" value="ERK54915.1"/>
    <property type="molecule type" value="Genomic_DNA"/>
</dbReference>
<keyword evidence="1" id="KW-0812">Transmembrane</keyword>
<sequence>MSQRSFLKPSPVAVLVHSSVEVHSPPREAAGVPSPRVHPSRLRQASGIFTSEASVSVNTWDSSAGRCHLGAEKRTLMAVVDDRPRLRSDVELVSGFDGESLLHVAPDGRYVRLGSAAAELVPYFDGTRSVHDIALGVVGDRDISAQDVEVALQRLVESLARAGFLDGVPRASNPSLRSWFSRTPTKRFPLLSADSVARFIRPATALVDVLRPPAMIILIACLAVVISGASVGVLAVRYMTIRTTWVPFVMGALCLTCPMPLGHCGSRGLARGRLPRFGASSTELGVSAVVLFYSDRIRRPDRHVPGPQSGNSCCH</sequence>
<accession>U2PWN0</accession>
<gene>
    <name evidence="2" type="ORF">HMPREF0682_2547</name>
</gene>
<comment type="caution">
    <text evidence="2">The sequence shown here is derived from an EMBL/GenBank/DDBJ whole genome shotgun (WGS) entry which is preliminary data.</text>
</comment>
<proteinExistence type="predicted"/>
<dbReference type="AlphaFoldDB" id="U2PWN0"/>